<dbReference type="Proteomes" id="UP000681722">
    <property type="component" value="Unassembled WGS sequence"/>
</dbReference>
<evidence type="ECO:0000313" key="4">
    <source>
        <dbReference type="EMBL" id="CAF3950040.1"/>
    </source>
</evidence>
<dbReference type="EMBL" id="CAJOBC010026291">
    <property type="protein sequence ID" value="CAF4070376.1"/>
    <property type="molecule type" value="Genomic_DNA"/>
</dbReference>
<evidence type="ECO:0000313" key="5">
    <source>
        <dbReference type="EMBL" id="CAF4070376.1"/>
    </source>
</evidence>
<dbReference type="EMBL" id="CAJOBA010029327">
    <property type="protein sequence ID" value="CAF3950040.1"/>
    <property type="molecule type" value="Genomic_DNA"/>
</dbReference>
<dbReference type="AlphaFoldDB" id="A0A815C1C4"/>
<feature type="region of interest" description="Disordered" evidence="1">
    <location>
        <begin position="83"/>
        <end position="151"/>
    </location>
</feature>
<dbReference type="EMBL" id="CAJNOQ010011469">
    <property type="protein sequence ID" value="CAF1277520.1"/>
    <property type="molecule type" value="Genomic_DNA"/>
</dbReference>
<dbReference type="EMBL" id="CAJNOK010011732">
    <property type="protein sequence ID" value="CAF1147145.1"/>
    <property type="molecule type" value="Genomic_DNA"/>
</dbReference>
<comment type="caution">
    <text evidence="3">The sequence shown here is derived from an EMBL/GenBank/DDBJ whole genome shotgun (WGS) entry which is preliminary data.</text>
</comment>
<name>A0A815C1C4_9BILA</name>
<gene>
    <name evidence="3" type="ORF">GPM918_LOCUS27393</name>
    <name evidence="2" type="ORF">OVA965_LOCUS21419</name>
    <name evidence="5" type="ORF">SRO942_LOCUS27712</name>
    <name evidence="4" type="ORF">TMI583_LOCUS22065</name>
</gene>
<accession>A0A815C1C4</accession>
<evidence type="ECO:0000313" key="6">
    <source>
        <dbReference type="Proteomes" id="UP000663829"/>
    </source>
</evidence>
<sequence>MASHRNRNAWKKVQGLLAGGVNKSIDQIKTRHRTIKQSYTKCTDNNKRTGAARKTTKYFQDAEELFSGKDPRSDENIERMYDEPFTQETVEQSSPTTPSPSILQQTRNDSSSPREVESISSSSPISTRLKRENNAEASTIKTTKKKKLSPGEKFLNGYSQIQLQLEERRMKFEFEMEAKRLEEETKRRKQDQ</sequence>
<dbReference type="Proteomes" id="UP000682733">
    <property type="component" value="Unassembled WGS sequence"/>
</dbReference>
<dbReference type="Proteomes" id="UP000677228">
    <property type="component" value="Unassembled WGS sequence"/>
</dbReference>
<reference evidence="3" key="1">
    <citation type="submission" date="2021-02" db="EMBL/GenBank/DDBJ databases">
        <authorList>
            <person name="Nowell W R."/>
        </authorList>
    </citation>
    <scope>NUCLEOTIDE SEQUENCE</scope>
</reference>
<evidence type="ECO:0000313" key="3">
    <source>
        <dbReference type="EMBL" id="CAF1277520.1"/>
    </source>
</evidence>
<evidence type="ECO:0000256" key="1">
    <source>
        <dbReference type="SAM" id="MobiDB-lite"/>
    </source>
</evidence>
<dbReference type="Proteomes" id="UP000663829">
    <property type="component" value="Unassembled WGS sequence"/>
</dbReference>
<protein>
    <submittedName>
        <fullName evidence="3">Uncharacterized protein</fullName>
    </submittedName>
</protein>
<organism evidence="3 6">
    <name type="scientific">Didymodactylos carnosus</name>
    <dbReference type="NCBI Taxonomy" id="1234261"/>
    <lineage>
        <taxon>Eukaryota</taxon>
        <taxon>Metazoa</taxon>
        <taxon>Spiralia</taxon>
        <taxon>Gnathifera</taxon>
        <taxon>Rotifera</taxon>
        <taxon>Eurotatoria</taxon>
        <taxon>Bdelloidea</taxon>
        <taxon>Philodinida</taxon>
        <taxon>Philodinidae</taxon>
        <taxon>Didymodactylos</taxon>
    </lineage>
</organism>
<keyword evidence="6" id="KW-1185">Reference proteome</keyword>
<evidence type="ECO:0000313" key="2">
    <source>
        <dbReference type="EMBL" id="CAF1147145.1"/>
    </source>
</evidence>
<feature type="compositionally biased region" description="Polar residues" evidence="1">
    <location>
        <begin position="86"/>
        <end position="109"/>
    </location>
</feature>
<proteinExistence type="predicted"/>